<gene>
    <name evidence="2" type="ORF">EDC19_0404</name>
</gene>
<evidence type="ECO:0000313" key="2">
    <source>
        <dbReference type="EMBL" id="TCK97998.1"/>
    </source>
</evidence>
<dbReference type="EMBL" id="SMGQ01000011">
    <property type="protein sequence ID" value="TCK97998.1"/>
    <property type="molecule type" value="Genomic_DNA"/>
</dbReference>
<proteinExistence type="predicted"/>
<dbReference type="InterPro" id="IPR012337">
    <property type="entry name" value="RNaseH-like_sf"/>
</dbReference>
<dbReference type="AlphaFoldDB" id="A0A4R1MXK2"/>
<dbReference type="Pfam" id="PF13482">
    <property type="entry name" value="RNase_H_2"/>
    <property type="match status" value="1"/>
</dbReference>
<accession>A0A4R1MXK2</accession>
<dbReference type="GO" id="GO:0003676">
    <property type="term" value="F:nucleic acid binding"/>
    <property type="evidence" value="ECO:0007669"/>
    <property type="project" value="InterPro"/>
</dbReference>
<sequence length="364" mass="43364">MEIVNIELDAMDVDYDVLNVLDIPYDSCVIVDIETTGFSRSKNQIYLIGCVYFKENKWQLKQWLCQTLEDELMILKGFIAFMSPYDKVIHFNGNHFDMPFIQERCAVYHLPFNLDNHTSYDLYLSIKKYKSHLKLDNLKQKTLERFLGIHREDLYSGGDLIGIFYHYVKDQDCNKKELLLLHNKDDLVGLLSLLPLLRYEILFASFFNHVGSKKYQLILNDDVIHIQLESAIATYKPLVYTNEFFKITIHEKTINWFIFSITDQLKVFFDNYKDYYYLPLEDEAIHKSVGTYVDVSRREQAKASNCYIKKRDNFLPLFRPMNTTLFKKHYKDHMYYVSANKILQDDNLIQEYLMTFFHNESIFL</sequence>
<evidence type="ECO:0000313" key="3">
    <source>
        <dbReference type="Proteomes" id="UP000294545"/>
    </source>
</evidence>
<dbReference type="PANTHER" id="PTHR38462:SF1">
    <property type="entry name" value="YPRB RIBONUCLEASE H-LIKE DOMAIN-CONTAINING PROTEIN"/>
    <property type="match status" value="1"/>
</dbReference>
<dbReference type="RefSeq" id="WP_132279758.1">
    <property type="nucleotide sequence ID" value="NZ_SMGQ01000011.1"/>
</dbReference>
<feature type="domain" description="YprB ribonuclease H-like" evidence="1">
    <location>
        <begin position="30"/>
        <end position="194"/>
    </location>
</feature>
<dbReference type="PANTHER" id="PTHR38462">
    <property type="entry name" value="EXONUCLEASE-LIKE PROTEIN"/>
    <property type="match status" value="1"/>
</dbReference>
<dbReference type="Proteomes" id="UP000294545">
    <property type="component" value="Unassembled WGS sequence"/>
</dbReference>
<dbReference type="InterPro" id="IPR038720">
    <property type="entry name" value="YprB_RNase_H-like_dom"/>
</dbReference>
<evidence type="ECO:0000259" key="1">
    <source>
        <dbReference type="Pfam" id="PF13482"/>
    </source>
</evidence>
<dbReference type="Gene3D" id="3.30.420.10">
    <property type="entry name" value="Ribonuclease H-like superfamily/Ribonuclease H"/>
    <property type="match status" value="1"/>
</dbReference>
<dbReference type="OrthoDB" id="9790530at2"/>
<dbReference type="InterPro" id="IPR036397">
    <property type="entry name" value="RNaseH_sf"/>
</dbReference>
<organism evidence="2 3">
    <name type="scientific">Natranaerovirga hydrolytica</name>
    <dbReference type="NCBI Taxonomy" id="680378"/>
    <lineage>
        <taxon>Bacteria</taxon>
        <taxon>Bacillati</taxon>
        <taxon>Bacillota</taxon>
        <taxon>Clostridia</taxon>
        <taxon>Lachnospirales</taxon>
        <taxon>Natranaerovirgaceae</taxon>
        <taxon>Natranaerovirga</taxon>
    </lineage>
</organism>
<name>A0A4R1MXK2_9FIRM</name>
<dbReference type="SUPFAM" id="SSF53098">
    <property type="entry name" value="Ribonuclease H-like"/>
    <property type="match status" value="1"/>
</dbReference>
<protein>
    <recommendedName>
        <fullName evidence="1">YprB ribonuclease H-like domain-containing protein</fullName>
    </recommendedName>
</protein>
<keyword evidence="3" id="KW-1185">Reference proteome</keyword>
<comment type="caution">
    <text evidence="2">The sequence shown here is derived from an EMBL/GenBank/DDBJ whole genome shotgun (WGS) entry which is preliminary data.</text>
</comment>
<reference evidence="2 3" key="1">
    <citation type="submission" date="2019-03" db="EMBL/GenBank/DDBJ databases">
        <title>Genomic Encyclopedia of Type Strains, Phase IV (KMG-IV): sequencing the most valuable type-strain genomes for metagenomic binning, comparative biology and taxonomic classification.</title>
        <authorList>
            <person name="Goeker M."/>
        </authorList>
    </citation>
    <scope>NUCLEOTIDE SEQUENCE [LARGE SCALE GENOMIC DNA]</scope>
    <source>
        <strain evidence="2 3">DSM 24176</strain>
    </source>
</reference>